<protein>
    <submittedName>
        <fullName evidence="3">AAA domain-containing protein</fullName>
    </submittedName>
</protein>
<sequence length="373" mass="42706">MVKEKSGAPQFPEELLSSTNDEKEKFFENYHIAHPHLSKAIREVLDVINNSGKRSLIMVVGPSGVGKSTLFKAVVSNVIRNYVAQNKGQIPIVGVEALAPDSSNFDIKDFYIRSLQALREPLIDYKIYYEDDQEINIGKKDVNRELRRSLENALIYRSPKAFLIDEAQHFTKVSSGTRLFNQMDLVKSMASLSKVLHVMIGTYELVPFLNQSGQLSRRGIDVHLPRYKVENKKDMEAFANAVYSFQRIMPLEKEPDLMSNIDFLYSRTIGCVGILKDWLFLAFKDTLLSKKKHLSMDCLKKHAHSIDQCMTMLLEAREYEEYDVETNAKVNEYQMLLYQGIMPEKRDDKNNGRGKGNNKPGVRKPERDKVGTN</sequence>
<keyword evidence="4" id="KW-1185">Reference proteome</keyword>
<dbReference type="EMBL" id="FMTT01000056">
    <property type="protein sequence ID" value="SCW81938.1"/>
    <property type="molecule type" value="Genomic_DNA"/>
</dbReference>
<dbReference type="Proteomes" id="UP000198601">
    <property type="component" value="Unassembled WGS sequence"/>
</dbReference>
<proteinExistence type="predicted"/>
<evidence type="ECO:0000259" key="2">
    <source>
        <dbReference type="SMART" id="SM00382"/>
    </source>
</evidence>
<accession>A0A1G4TKJ5</accession>
<dbReference type="Pfam" id="PF13401">
    <property type="entry name" value="AAA_22"/>
    <property type="match status" value="1"/>
</dbReference>
<dbReference type="InterPro" id="IPR003593">
    <property type="entry name" value="AAA+_ATPase"/>
</dbReference>
<dbReference type="SMART" id="SM00382">
    <property type="entry name" value="AAA"/>
    <property type="match status" value="1"/>
</dbReference>
<dbReference type="SUPFAM" id="SSF52540">
    <property type="entry name" value="P-loop containing nucleoside triphosphate hydrolases"/>
    <property type="match status" value="1"/>
</dbReference>
<feature type="domain" description="AAA+ ATPase" evidence="2">
    <location>
        <begin position="53"/>
        <end position="230"/>
    </location>
</feature>
<feature type="region of interest" description="Disordered" evidence="1">
    <location>
        <begin position="344"/>
        <end position="373"/>
    </location>
</feature>
<dbReference type="STRING" id="624147.SAMN04487970_10567"/>
<gene>
    <name evidence="3" type="ORF">SAMN04487970_10567</name>
</gene>
<reference evidence="4" key="1">
    <citation type="submission" date="2016-10" db="EMBL/GenBank/DDBJ databases">
        <authorList>
            <person name="Varghese N."/>
            <person name="Submissions S."/>
        </authorList>
    </citation>
    <scope>NUCLEOTIDE SEQUENCE [LARGE SCALE GENOMIC DNA]</scope>
    <source>
        <strain evidence="4">CGMCC 1.8946</strain>
    </source>
</reference>
<dbReference type="RefSeq" id="WP_090676196.1">
    <property type="nucleotide sequence ID" value="NZ_FMTT01000056.1"/>
</dbReference>
<evidence type="ECO:0000313" key="4">
    <source>
        <dbReference type="Proteomes" id="UP000198601"/>
    </source>
</evidence>
<dbReference type="OrthoDB" id="9086539at2"/>
<dbReference type="CDD" id="cd00267">
    <property type="entry name" value="ABC_ATPase"/>
    <property type="match status" value="1"/>
</dbReference>
<dbReference type="InterPro" id="IPR049945">
    <property type="entry name" value="AAA_22"/>
</dbReference>
<dbReference type="InterPro" id="IPR027417">
    <property type="entry name" value="P-loop_NTPase"/>
</dbReference>
<evidence type="ECO:0000313" key="3">
    <source>
        <dbReference type="EMBL" id="SCW81938.1"/>
    </source>
</evidence>
<dbReference type="GO" id="GO:0016887">
    <property type="term" value="F:ATP hydrolysis activity"/>
    <property type="evidence" value="ECO:0007669"/>
    <property type="project" value="InterPro"/>
</dbReference>
<feature type="compositionally biased region" description="Basic and acidic residues" evidence="1">
    <location>
        <begin position="363"/>
        <end position="373"/>
    </location>
</feature>
<dbReference type="AlphaFoldDB" id="A0A1G4TKJ5"/>
<dbReference type="Gene3D" id="3.40.50.300">
    <property type="entry name" value="P-loop containing nucleotide triphosphate hydrolases"/>
    <property type="match status" value="1"/>
</dbReference>
<name>A0A1G4TKJ5_9BACL</name>
<organism evidence="3 4">
    <name type="scientific">Paenibacillus tianmuensis</name>
    <dbReference type="NCBI Taxonomy" id="624147"/>
    <lineage>
        <taxon>Bacteria</taxon>
        <taxon>Bacillati</taxon>
        <taxon>Bacillota</taxon>
        <taxon>Bacilli</taxon>
        <taxon>Bacillales</taxon>
        <taxon>Paenibacillaceae</taxon>
        <taxon>Paenibacillus</taxon>
    </lineage>
</organism>
<evidence type="ECO:0000256" key="1">
    <source>
        <dbReference type="SAM" id="MobiDB-lite"/>
    </source>
</evidence>